<protein>
    <submittedName>
        <fullName evidence="1">Uncharacterized protein</fullName>
    </submittedName>
</protein>
<comment type="caution">
    <text evidence="1">The sequence shown here is derived from an EMBL/GenBank/DDBJ whole genome shotgun (WGS) entry which is preliminary data.</text>
</comment>
<gene>
    <name evidence="1" type="ORF">S12H4_07714</name>
</gene>
<sequence>MASEGQCGHGVSMADCSKFFVLAVCPKGHRFAKVLLCGQGECPRCGAENSDFLQRCNAEVGPVAELVRGFCPECGGELGPDDLEELPCPG</sequence>
<name>X1RD09_9ZZZZ</name>
<dbReference type="AlphaFoldDB" id="X1RD09"/>
<dbReference type="EMBL" id="BARW01002885">
    <property type="protein sequence ID" value="GAI61030.1"/>
    <property type="molecule type" value="Genomic_DNA"/>
</dbReference>
<proteinExistence type="predicted"/>
<organism evidence="1">
    <name type="scientific">marine sediment metagenome</name>
    <dbReference type="NCBI Taxonomy" id="412755"/>
    <lineage>
        <taxon>unclassified sequences</taxon>
        <taxon>metagenomes</taxon>
        <taxon>ecological metagenomes</taxon>
    </lineage>
</organism>
<accession>X1RD09</accession>
<reference evidence="1" key="1">
    <citation type="journal article" date="2014" name="Front. Microbiol.">
        <title>High frequency of phylogenetically diverse reductive dehalogenase-homologous genes in deep subseafloor sedimentary metagenomes.</title>
        <authorList>
            <person name="Kawai M."/>
            <person name="Futagami T."/>
            <person name="Toyoda A."/>
            <person name="Takaki Y."/>
            <person name="Nishi S."/>
            <person name="Hori S."/>
            <person name="Arai W."/>
            <person name="Tsubouchi T."/>
            <person name="Morono Y."/>
            <person name="Uchiyama I."/>
            <person name="Ito T."/>
            <person name="Fujiyama A."/>
            <person name="Inagaki F."/>
            <person name="Takami H."/>
        </authorList>
    </citation>
    <scope>NUCLEOTIDE SEQUENCE</scope>
    <source>
        <strain evidence="1">Expedition CK06-06</strain>
    </source>
</reference>
<evidence type="ECO:0000313" key="1">
    <source>
        <dbReference type="EMBL" id="GAI61030.1"/>
    </source>
</evidence>